<keyword evidence="2" id="KW-1185">Reference proteome</keyword>
<evidence type="ECO:0008006" key="3">
    <source>
        <dbReference type="Google" id="ProtNLM"/>
    </source>
</evidence>
<gene>
    <name evidence="1" type="ORF">B0H16DRAFT_1349398</name>
</gene>
<evidence type="ECO:0000313" key="2">
    <source>
        <dbReference type="Proteomes" id="UP001215598"/>
    </source>
</evidence>
<dbReference type="AlphaFoldDB" id="A0AAD7DSM8"/>
<protein>
    <recommendedName>
        <fullName evidence="3">DNA helicase</fullName>
    </recommendedName>
</protein>
<organism evidence="1 2">
    <name type="scientific">Mycena metata</name>
    <dbReference type="NCBI Taxonomy" id="1033252"/>
    <lineage>
        <taxon>Eukaryota</taxon>
        <taxon>Fungi</taxon>
        <taxon>Dikarya</taxon>
        <taxon>Basidiomycota</taxon>
        <taxon>Agaricomycotina</taxon>
        <taxon>Agaricomycetes</taxon>
        <taxon>Agaricomycetidae</taxon>
        <taxon>Agaricales</taxon>
        <taxon>Marasmiineae</taxon>
        <taxon>Mycenaceae</taxon>
        <taxon>Mycena</taxon>
    </lineage>
</organism>
<dbReference type="InterPro" id="IPR027417">
    <property type="entry name" value="P-loop_NTPase"/>
</dbReference>
<reference evidence="1" key="1">
    <citation type="submission" date="2023-03" db="EMBL/GenBank/DDBJ databases">
        <title>Massive genome expansion in bonnet fungi (Mycena s.s.) driven by repeated elements and novel gene families across ecological guilds.</title>
        <authorList>
            <consortium name="Lawrence Berkeley National Laboratory"/>
            <person name="Harder C.B."/>
            <person name="Miyauchi S."/>
            <person name="Viragh M."/>
            <person name="Kuo A."/>
            <person name="Thoen E."/>
            <person name="Andreopoulos B."/>
            <person name="Lu D."/>
            <person name="Skrede I."/>
            <person name="Drula E."/>
            <person name="Henrissat B."/>
            <person name="Morin E."/>
            <person name="Kohler A."/>
            <person name="Barry K."/>
            <person name="LaButti K."/>
            <person name="Morin E."/>
            <person name="Salamov A."/>
            <person name="Lipzen A."/>
            <person name="Mereny Z."/>
            <person name="Hegedus B."/>
            <person name="Baldrian P."/>
            <person name="Stursova M."/>
            <person name="Weitz H."/>
            <person name="Taylor A."/>
            <person name="Grigoriev I.V."/>
            <person name="Nagy L.G."/>
            <person name="Martin F."/>
            <person name="Kauserud H."/>
        </authorList>
    </citation>
    <scope>NUCLEOTIDE SEQUENCE</scope>
    <source>
        <strain evidence="1">CBHHK182m</strain>
    </source>
</reference>
<name>A0AAD7DSM8_9AGAR</name>
<sequence length="280" mass="31328">MRYGACTQDDLNFLESRIASDRPEYPHLDTLKYRNVSVITALNIHKDTINQLGAERFAEDTGQELVEFYSVDRLSARAVDRKKWTGCEQARFKCIGPNLQQELWKASPCFTNEHVPGCLKLCVGMPVLIKVNQATELCITKGQEATIVGWDTAVGPEGQKVLETLFVKLSNPPRPVQLPDLPLNVVPLCRTASYITALLRDDSLLALTREQVLVLPNFAMTDYSSQGKSRNPNVVHLNNCRDHRACYVALSRGNQAADTVIVQAFDFKKITNGMSGYLRQ</sequence>
<feature type="non-terminal residue" evidence="1">
    <location>
        <position position="280"/>
    </location>
</feature>
<accession>A0AAD7DSM8</accession>
<dbReference type="SUPFAM" id="SSF52540">
    <property type="entry name" value="P-loop containing nucleoside triphosphate hydrolases"/>
    <property type="match status" value="1"/>
</dbReference>
<dbReference type="EMBL" id="JARKIB010000583">
    <property type="protein sequence ID" value="KAJ7698784.1"/>
    <property type="molecule type" value="Genomic_DNA"/>
</dbReference>
<evidence type="ECO:0000313" key="1">
    <source>
        <dbReference type="EMBL" id="KAJ7698784.1"/>
    </source>
</evidence>
<proteinExistence type="predicted"/>
<comment type="caution">
    <text evidence="1">The sequence shown here is derived from an EMBL/GenBank/DDBJ whole genome shotgun (WGS) entry which is preliminary data.</text>
</comment>
<dbReference type="Proteomes" id="UP001215598">
    <property type="component" value="Unassembled WGS sequence"/>
</dbReference>